<dbReference type="PROSITE" id="PS51831">
    <property type="entry name" value="HD"/>
    <property type="match status" value="1"/>
</dbReference>
<dbReference type="PANTHER" id="PTHR47545">
    <property type="entry name" value="MULTIFUNCTIONAL CCA PROTEIN"/>
    <property type="match status" value="1"/>
</dbReference>
<dbReference type="RefSeq" id="WP_184192466.1">
    <property type="nucleotide sequence ID" value="NZ_JACHGW010000001.1"/>
</dbReference>
<organism evidence="3 4">
    <name type="scientific">Armatimonas rosea</name>
    <dbReference type="NCBI Taxonomy" id="685828"/>
    <lineage>
        <taxon>Bacteria</taxon>
        <taxon>Bacillati</taxon>
        <taxon>Armatimonadota</taxon>
        <taxon>Armatimonadia</taxon>
        <taxon>Armatimonadales</taxon>
        <taxon>Armatimonadaceae</taxon>
        <taxon>Armatimonas</taxon>
    </lineage>
</organism>
<dbReference type="Gene3D" id="3.40.50.300">
    <property type="entry name" value="P-loop containing nucleotide triphosphate hydrolases"/>
    <property type="match status" value="1"/>
</dbReference>
<dbReference type="AlphaFoldDB" id="A0A7W9W4S7"/>
<dbReference type="Pfam" id="PF13671">
    <property type="entry name" value="AAA_33"/>
    <property type="match status" value="1"/>
</dbReference>
<dbReference type="InterPro" id="IPR027417">
    <property type="entry name" value="P-loop_NTPase"/>
</dbReference>
<dbReference type="InterPro" id="IPR006675">
    <property type="entry name" value="HDIG_dom"/>
</dbReference>
<evidence type="ECO:0000313" key="3">
    <source>
        <dbReference type="EMBL" id="MBB6048843.1"/>
    </source>
</evidence>
<dbReference type="GO" id="GO:0000166">
    <property type="term" value="F:nucleotide binding"/>
    <property type="evidence" value="ECO:0007669"/>
    <property type="project" value="UniProtKB-KW"/>
</dbReference>
<dbReference type="CDD" id="cd00077">
    <property type="entry name" value="HDc"/>
    <property type="match status" value="1"/>
</dbReference>
<dbReference type="PANTHER" id="PTHR47545:SF1">
    <property type="entry name" value="MULTIFUNCTIONAL CCA PROTEIN"/>
    <property type="match status" value="1"/>
</dbReference>
<evidence type="ECO:0000313" key="4">
    <source>
        <dbReference type="Proteomes" id="UP000520814"/>
    </source>
</evidence>
<feature type="domain" description="HD" evidence="2">
    <location>
        <begin position="36"/>
        <end position="152"/>
    </location>
</feature>
<dbReference type="SUPFAM" id="SSF109604">
    <property type="entry name" value="HD-domain/PDEase-like"/>
    <property type="match status" value="1"/>
</dbReference>
<evidence type="ECO:0000259" key="2">
    <source>
        <dbReference type="PROSITE" id="PS51831"/>
    </source>
</evidence>
<evidence type="ECO:0000256" key="1">
    <source>
        <dbReference type="ARBA" id="ARBA00022741"/>
    </source>
</evidence>
<dbReference type="EMBL" id="JACHGW010000001">
    <property type="protein sequence ID" value="MBB6048843.1"/>
    <property type="molecule type" value="Genomic_DNA"/>
</dbReference>
<dbReference type="NCBIfam" id="TIGR00277">
    <property type="entry name" value="HDIG"/>
    <property type="match status" value="1"/>
</dbReference>
<dbReference type="Proteomes" id="UP000520814">
    <property type="component" value="Unassembled WGS sequence"/>
</dbReference>
<dbReference type="InterPro" id="IPR050124">
    <property type="entry name" value="tRNA_CCA-adding_enzyme"/>
</dbReference>
<dbReference type="InterPro" id="IPR003607">
    <property type="entry name" value="HD/PDEase_dom"/>
</dbReference>
<comment type="caution">
    <text evidence="3">The sequence shown here is derived from an EMBL/GenBank/DDBJ whole genome shotgun (WGS) entry which is preliminary data.</text>
</comment>
<dbReference type="SUPFAM" id="SSF52540">
    <property type="entry name" value="P-loop containing nucleoside triphosphate hydrolases"/>
    <property type="match status" value="1"/>
</dbReference>
<dbReference type="GO" id="GO:0016740">
    <property type="term" value="F:transferase activity"/>
    <property type="evidence" value="ECO:0007669"/>
    <property type="project" value="UniProtKB-KW"/>
</dbReference>
<keyword evidence="1" id="KW-0547">Nucleotide-binding</keyword>
<name>A0A7W9W4S7_ARMRO</name>
<dbReference type="Gene3D" id="1.10.3090.10">
    <property type="entry name" value="cca-adding enzyme, domain 2"/>
    <property type="match status" value="1"/>
</dbReference>
<reference evidence="3 4" key="1">
    <citation type="submission" date="2020-08" db="EMBL/GenBank/DDBJ databases">
        <title>Genomic Encyclopedia of Type Strains, Phase IV (KMG-IV): sequencing the most valuable type-strain genomes for metagenomic binning, comparative biology and taxonomic classification.</title>
        <authorList>
            <person name="Goeker M."/>
        </authorList>
    </citation>
    <scope>NUCLEOTIDE SEQUENCE [LARGE SCALE GENOMIC DNA]</scope>
    <source>
        <strain evidence="3 4">DSM 23562</strain>
    </source>
</reference>
<keyword evidence="3" id="KW-0808">Transferase</keyword>
<keyword evidence="4" id="KW-1185">Reference proteome</keyword>
<proteinExistence type="predicted"/>
<gene>
    <name evidence="3" type="ORF">HNQ39_000605</name>
</gene>
<sequence>MVSAHGIDWPRVEAAPWWQAMAVCPQDPRHHGEGDVATHTRMVVEALEADPRFADLDAPAQRVLRLAALLHDCGKPATTKHEENGRITSNGHARIGAYIARRLLWEQGFDFAEREAVCALVRWHMRPGYCLDSDDPERTALTIAQTARCDWLALLAEADTRGRVAPNTEDALVRVGLFSELCKELGIGDAPYAFPSPHSRVVYFRTPGRDKTYTAYDDTQGELVLMSGLPGSGKDTYIQQHLAHLPVVSLDVLRKELGIAPTDPQEPVAMAALERARVYLRQKQDFVWNATNLRHELRARPLGLAADYNFRVKIVYREAPHARLFAQNRNRAAAVPEAVLHKYLDRWEVPTTIEAHELQYAVLP</sequence>
<dbReference type="Pfam" id="PF01966">
    <property type="entry name" value="HD"/>
    <property type="match status" value="1"/>
</dbReference>
<protein>
    <submittedName>
        <fullName evidence="3">Putative nucleotidyltransferase with HDIG domain</fullName>
    </submittedName>
</protein>
<dbReference type="InterPro" id="IPR006674">
    <property type="entry name" value="HD_domain"/>
</dbReference>
<accession>A0A7W9W4S7</accession>